<name>A0A285UTC0_9STAP</name>
<dbReference type="PANTHER" id="PTHR40051:SF1">
    <property type="entry name" value="YOLD-LIKE FAMILY PROTEIN"/>
    <property type="match status" value="1"/>
</dbReference>
<protein>
    <submittedName>
        <fullName evidence="1">YolD-like protein</fullName>
    </submittedName>
</protein>
<evidence type="ECO:0000313" key="2">
    <source>
        <dbReference type="Proteomes" id="UP000219412"/>
    </source>
</evidence>
<dbReference type="InterPro" id="IPR014962">
    <property type="entry name" value="YolD"/>
</dbReference>
<dbReference type="Pfam" id="PF08863">
    <property type="entry name" value="YolD"/>
    <property type="match status" value="1"/>
</dbReference>
<evidence type="ECO:0000313" key="1">
    <source>
        <dbReference type="EMBL" id="SOC45114.1"/>
    </source>
</evidence>
<dbReference type="RefSeq" id="WP_179647246.1">
    <property type="nucleotide sequence ID" value="NZ_OBQF01000008.1"/>
</dbReference>
<accession>A0A285UTC0</accession>
<dbReference type="AlphaFoldDB" id="A0A285UTC0"/>
<gene>
    <name evidence="1" type="ORF">SAMN05878391_2614</name>
</gene>
<reference evidence="2" key="1">
    <citation type="submission" date="2017-08" db="EMBL/GenBank/DDBJ databases">
        <authorList>
            <person name="Varghese N."/>
            <person name="Submissions S."/>
        </authorList>
    </citation>
    <scope>NUCLEOTIDE SEQUENCE [LARGE SCALE GENOMIC DNA]</scope>
    <source>
        <strain evidence="2">DSM 23173</strain>
    </source>
</reference>
<dbReference type="Proteomes" id="UP000219412">
    <property type="component" value="Unassembled WGS sequence"/>
</dbReference>
<dbReference type="PANTHER" id="PTHR40051">
    <property type="entry name" value="IG HYPOTHETICAL 15966"/>
    <property type="match status" value="1"/>
</dbReference>
<sequence>MKCTYEGFDYRKIPQQDLNSNIPKGRGMIKWAPFKTMPEQYERVSYMIEEQAKSDPPTLDNETIVMLEEQLKRNIGESVLLRYWNDGYEVFIECKLEYIDNRTGIIIVSKEKELLHIKFEHIYEII</sequence>
<keyword evidence="2" id="KW-1185">Reference proteome</keyword>
<dbReference type="EMBL" id="OBQF01000008">
    <property type="protein sequence ID" value="SOC45114.1"/>
    <property type="molecule type" value="Genomic_DNA"/>
</dbReference>
<organism evidence="1 2">
    <name type="scientific">Salinicoccus kekensis</name>
    <dbReference type="NCBI Taxonomy" id="714307"/>
    <lineage>
        <taxon>Bacteria</taxon>
        <taxon>Bacillati</taxon>
        <taxon>Bacillota</taxon>
        <taxon>Bacilli</taxon>
        <taxon>Bacillales</taxon>
        <taxon>Staphylococcaceae</taxon>
        <taxon>Salinicoccus</taxon>
    </lineage>
</organism>
<proteinExistence type="predicted"/>